<feature type="transmembrane region" description="Helical" evidence="2">
    <location>
        <begin position="52"/>
        <end position="79"/>
    </location>
</feature>
<feature type="domain" description="SHOCT" evidence="3">
    <location>
        <begin position="94"/>
        <end position="118"/>
    </location>
</feature>
<name>A0A8J7YM22_9EURY</name>
<evidence type="ECO:0000313" key="4">
    <source>
        <dbReference type="EMBL" id="MBX0305791.1"/>
    </source>
</evidence>
<feature type="region of interest" description="Disordered" evidence="1">
    <location>
        <begin position="108"/>
        <end position="144"/>
    </location>
</feature>
<gene>
    <name evidence="4" type="ORF">EGD98_19290</name>
</gene>
<feature type="compositionally biased region" description="Basic and acidic residues" evidence="1">
    <location>
        <begin position="108"/>
        <end position="119"/>
    </location>
</feature>
<keyword evidence="2" id="KW-1133">Transmembrane helix</keyword>
<keyword evidence="2" id="KW-0472">Membrane</keyword>
<organism evidence="4 5">
    <name type="scientific">Haloarcula salinisoli</name>
    <dbReference type="NCBI Taxonomy" id="2487746"/>
    <lineage>
        <taxon>Archaea</taxon>
        <taxon>Methanobacteriati</taxon>
        <taxon>Methanobacteriota</taxon>
        <taxon>Stenosarchaea group</taxon>
        <taxon>Halobacteria</taxon>
        <taxon>Halobacteriales</taxon>
        <taxon>Haloarculaceae</taxon>
        <taxon>Haloarcula</taxon>
    </lineage>
</organism>
<feature type="transmembrane region" description="Helical" evidence="2">
    <location>
        <begin position="12"/>
        <end position="32"/>
    </location>
</feature>
<evidence type="ECO:0000256" key="2">
    <source>
        <dbReference type="SAM" id="Phobius"/>
    </source>
</evidence>
<keyword evidence="2" id="KW-0812">Transmembrane</keyword>
<dbReference type="Proteomes" id="UP000783863">
    <property type="component" value="Unassembled WGS sequence"/>
</dbReference>
<protein>
    <submittedName>
        <fullName evidence="4">SHOCT domain-containing protein</fullName>
    </submittedName>
</protein>
<dbReference type="AlphaFoldDB" id="A0A8J7YM22"/>
<proteinExistence type="predicted"/>
<evidence type="ECO:0000259" key="3">
    <source>
        <dbReference type="Pfam" id="PF09851"/>
    </source>
</evidence>
<reference evidence="4" key="1">
    <citation type="submission" date="2021-06" db="EMBL/GenBank/DDBJ databases">
        <title>Halomicroarcula sp. F24A a new haloarchaeum isolated from saline soil.</title>
        <authorList>
            <person name="Duran-Viseras A."/>
            <person name="Sanchez-Porro C."/>
            <person name="Ventosa A."/>
        </authorList>
    </citation>
    <scope>NUCLEOTIDE SEQUENCE</scope>
    <source>
        <strain evidence="4">F24A</strain>
    </source>
</reference>
<keyword evidence="5" id="KW-1185">Reference proteome</keyword>
<accession>A0A8J7YM22</accession>
<comment type="caution">
    <text evidence="4">The sequence shown here is derived from an EMBL/GenBank/DDBJ whole genome shotgun (WGS) entry which is preliminary data.</text>
</comment>
<evidence type="ECO:0000313" key="5">
    <source>
        <dbReference type="Proteomes" id="UP000783863"/>
    </source>
</evidence>
<dbReference type="EMBL" id="RKLQ01000005">
    <property type="protein sequence ID" value="MBX0305791.1"/>
    <property type="molecule type" value="Genomic_DNA"/>
</dbReference>
<sequence length="144" mass="15444">MTQHTTQIGRTAYRLMVSVAFGLVVTTGTAAAHGGGGYGGGMMGGSTMGGGWGLLGGAMGLSGLLWMGLLVVLPLYLVWRVWGRRDDEGGERSMAVLRERYARGDLSDDEFERRREQLERSLSNRSRSDSGGTVPARNSSGHYC</sequence>
<dbReference type="InterPro" id="IPR018649">
    <property type="entry name" value="SHOCT"/>
</dbReference>
<evidence type="ECO:0000256" key="1">
    <source>
        <dbReference type="SAM" id="MobiDB-lite"/>
    </source>
</evidence>
<dbReference type="Pfam" id="PF09851">
    <property type="entry name" value="SHOCT"/>
    <property type="match status" value="1"/>
</dbReference>